<reference evidence="2 3" key="1">
    <citation type="submission" date="2020-02" db="EMBL/GenBank/DDBJ databases">
        <authorList>
            <person name="Ferguson B K."/>
        </authorList>
    </citation>
    <scope>NUCLEOTIDE SEQUENCE [LARGE SCALE GENOMIC DNA]</scope>
</reference>
<feature type="region of interest" description="Disordered" evidence="1">
    <location>
        <begin position="66"/>
        <end position="101"/>
    </location>
</feature>
<evidence type="ECO:0000256" key="1">
    <source>
        <dbReference type="SAM" id="MobiDB-lite"/>
    </source>
</evidence>
<dbReference type="EMBL" id="CADCXU010006480">
    <property type="protein sequence ID" value="CAA9998044.1"/>
    <property type="molecule type" value="Genomic_DNA"/>
</dbReference>
<gene>
    <name evidence="2" type="ORF">NTEN_LOCUS4338</name>
</gene>
<dbReference type="AlphaFoldDB" id="A0A6H5G8E6"/>
<organism evidence="2 3">
    <name type="scientific">Nesidiocoris tenuis</name>
    <dbReference type="NCBI Taxonomy" id="355587"/>
    <lineage>
        <taxon>Eukaryota</taxon>
        <taxon>Metazoa</taxon>
        <taxon>Ecdysozoa</taxon>
        <taxon>Arthropoda</taxon>
        <taxon>Hexapoda</taxon>
        <taxon>Insecta</taxon>
        <taxon>Pterygota</taxon>
        <taxon>Neoptera</taxon>
        <taxon>Paraneoptera</taxon>
        <taxon>Hemiptera</taxon>
        <taxon>Heteroptera</taxon>
        <taxon>Panheteroptera</taxon>
        <taxon>Cimicomorpha</taxon>
        <taxon>Miridae</taxon>
        <taxon>Dicyphina</taxon>
        <taxon>Nesidiocoris</taxon>
    </lineage>
</organism>
<sequence length="201" mass="22782">MTEIATLGEGGSVKRYHSSKYDNCNARDSNELENELSARTRKRIKEVKRRARPELVHIADNIDENIETGMASDSTTSCSSSSSSGDSDDTDSDSGQESLTPHKKRTVNLEINHIVVLWHLKLVPETMDIKTLNPQISSFSGTDNGKVFEIPAEQVLIAPKMFRFIFERTTQQFMSKSKVLDWRFRNKSRTCACPQNHNKCR</sequence>
<keyword evidence="3" id="KW-1185">Reference proteome</keyword>
<protein>
    <submittedName>
        <fullName evidence="2">Uncharacterized protein</fullName>
    </submittedName>
</protein>
<evidence type="ECO:0000313" key="3">
    <source>
        <dbReference type="Proteomes" id="UP000479000"/>
    </source>
</evidence>
<feature type="region of interest" description="Disordered" evidence="1">
    <location>
        <begin position="1"/>
        <end position="36"/>
    </location>
</feature>
<feature type="non-terminal residue" evidence="2">
    <location>
        <position position="201"/>
    </location>
</feature>
<dbReference type="Proteomes" id="UP000479000">
    <property type="component" value="Unassembled WGS sequence"/>
</dbReference>
<name>A0A6H5G8E6_9HEMI</name>
<feature type="compositionally biased region" description="Low complexity" evidence="1">
    <location>
        <begin position="72"/>
        <end position="85"/>
    </location>
</feature>
<proteinExistence type="predicted"/>
<accession>A0A6H5G8E6</accession>
<evidence type="ECO:0000313" key="2">
    <source>
        <dbReference type="EMBL" id="CAA9998044.1"/>
    </source>
</evidence>